<dbReference type="AlphaFoldDB" id="A0A943A3J2"/>
<reference evidence="2" key="1">
    <citation type="submission" date="2021-02" db="EMBL/GenBank/DDBJ databases">
        <title>Infant gut strain persistence is associated with maternal origin, phylogeny, and functional potential including surface adhesion and iron acquisition.</title>
        <authorList>
            <person name="Lou Y.C."/>
        </authorList>
    </citation>
    <scope>NUCLEOTIDE SEQUENCE</scope>
    <source>
        <strain evidence="2">L3_108_031G1_dasL3_108_031G1_concoct_20</strain>
    </source>
</reference>
<comment type="caution">
    <text evidence="2">The sequence shown here is derived from an EMBL/GenBank/DDBJ whole genome shotgun (WGS) entry which is preliminary data.</text>
</comment>
<evidence type="ECO:0000313" key="3">
    <source>
        <dbReference type="Proteomes" id="UP000778864"/>
    </source>
</evidence>
<evidence type="ECO:0000256" key="1">
    <source>
        <dbReference type="SAM" id="SignalP"/>
    </source>
</evidence>
<feature type="signal peptide" evidence="1">
    <location>
        <begin position="1"/>
        <end position="29"/>
    </location>
</feature>
<dbReference type="EMBL" id="JAGZMU010000003">
    <property type="protein sequence ID" value="MBS4893575.1"/>
    <property type="molecule type" value="Genomic_DNA"/>
</dbReference>
<name>A0A943A3J2_VEIPA</name>
<proteinExistence type="predicted"/>
<organism evidence="2 3">
    <name type="scientific">Veillonella parvula</name>
    <name type="common">Staphylococcus parvulus</name>
    <dbReference type="NCBI Taxonomy" id="29466"/>
    <lineage>
        <taxon>Bacteria</taxon>
        <taxon>Bacillati</taxon>
        <taxon>Bacillota</taxon>
        <taxon>Negativicutes</taxon>
        <taxon>Veillonellales</taxon>
        <taxon>Veillonellaceae</taxon>
        <taxon>Veillonella</taxon>
    </lineage>
</organism>
<protein>
    <submittedName>
        <fullName evidence="2">Uncharacterized protein</fullName>
    </submittedName>
</protein>
<sequence>MLHNFGLYKRPLLTVLAVLLTTAFTTASAAMIDLSQLTPNTTQPVALSTIQSSTSNEAPTLAPETNMEPVIKVAATPTSTPISGAPEKATINATSTSHDGHLENFPSRKVTIVVPANLRNENTAQFGRYMTDRLSNTLKYPYYNTTIVSTNTPTAEIKAADLAQIAEAQNSEIVIMPVPLQDVYVQVNTINSPDPYNKDNHEIYIAAKVNALLYYYDVNDKIIHTVRTGFNQTDDSLTMPTHKSVWNKVMTILLDKLPYKRIPTDRDRYQAPGINSEAPVVLDFQVEQPKNTAYSLKGVSVL</sequence>
<dbReference type="RefSeq" id="WP_278467694.1">
    <property type="nucleotide sequence ID" value="NZ_JAGZMU010000003.1"/>
</dbReference>
<evidence type="ECO:0000313" key="2">
    <source>
        <dbReference type="EMBL" id="MBS4893575.1"/>
    </source>
</evidence>
<feature type="chain" id="PRO_5036747721" evidence="1">
    <location>
        <begin position="30"/>
        <end position="302"/>
    </location>
</feature>
<keyword evidence="1" id="KW-0732">Signal</keyword>
<gene>
    <name evidence="2" type="ORF">KHZ90_07325</name>
</gene>
<accession>A0A943A3J2</accession>
<dbReference type="Proteomes" id="UP000778864">
    <property type="component" value="Unassembled WGS sequence"/>
</dbReference>